<keyword evidence="5 6" id="KW-0046">Antibiotic resistance</keyword>
<comment type="catalytic activity">
    <reaction evidence="6">
        <text>a beta-lactam + H2O = a substituted beta-amino acid</text>
        <dbReference type="Rhea" id="RHEA:20401"/>
        <dbReference type="ChEBI" id="CHEBI:15377"/>
        <dbReference type="ChEBI" id="CHEBI:35627"/>
        <dbReference type="ChEBI" id="CHEBI:140347"/>
        <dbReference type="EC" id="3.5.2.6"/>
    </reaction>
</comment>
<dbReference type="Proteomes" id="UP001595583">
    <property type="component" value="Unassembled WGS sequence"/>
</dbReference>
<feature type="chain" id="PRO_5045573188" description="Beta-lactamase" evidence="7">
    <location>
        <begin position="23"/>
        <end position="270"/>
    </location>
</feature>
<name>A0ABV7KI16_9HYPH</name>
<evidence type="ECO:0000256" key="2">
    <source>
        <dbReference type="ARBA" id="ARBA00012865"/>
    </source>
</evidence>
<feature type="signal peptide" evidence="7">
    <location>
        <begin position="1"/>
        <end position="22"/>
    </location>
</feature>
<dbReference type="InterPro" id="IPR001460">
    <property type="entry name" value="PCN-bd_Tpept"/>
</dbReference>
<evidence type="ECO:0000256" key="3">
    <source>
        <dbReference type="ARBA" id="ARBA00022729"/>
    </source>
</evidence>
<evidence type="ECO:0000313" key="10">
    <source>
        <dbReference type="Proteomes" id="UP001595583"/>
    </source>
</evidence>
<dbReference type="GO" id="GO:0008800">
    <property type="term" value="F:beta-lactamase activity"/>
    <property type="evidence" value="ECO:0007669"/>
    <property type="project" value="UniProtKB-EC"/>
</dbReference>
<evidence type="ECO:0000256" key="6">
    <source>
        <dbReference type="RuleBase" id="RU361140"/>
    </source>
</evidence>
<comment type="similarity">
    <text evidence="1 6">Belongs to the class-D beta-lactamase family.</text>
</comment>
<dbReference type="EC" id="3.5.2.6" evidence="2 6"/>
<evidence type="ECO:0000256" key="4">
    <source>
        <dbReference type="ARBA" id="ARBA00022801"/>
    </source>
</evidence>
<evidence type="ECO:0000256" key="1">
    <source>
        <dbReference type="ARBA" id="ARBA00007898"/>
    </source>
</evidence>
<dbReference type="InterPro" id="IPR002137">
    <property type="entry name" value="Beta-lactam_class-D_AS"/>
</dbReference>
<comment type="caution">
    <text evidence="9">The sequence shown here is derived from an EMBL/GenBank/DDBJ whole genome shotgun (WGS) entry which is preliminary data.</text>
</comment>
<keyword evidence="3 7" id="KW-0732">Signal</keyword>
<evidence type="ECO:0000259" key="8">
    <source>
        <dbReference type="Pfam" id="PF00905"/>
    </source>
</evidence>
<dbReference type="Gene3D" id="3.40.710.10">
    <property type="entry name" value="DD-peptidase/beta-lactamase superfamily"/>
    <property type="match status" value="1"/>
</dbReference>
<sequence>MFARSLILSAMMMAAVPMAAQAKTLCTAFADAATGKVLKQEGACGTRAFAASTFKIPISLMGYDSGFLTSEHAPALPFRKGYPDWVASWRATTDPTSWMKNSVVWYSQQVTKYLGEERFRRYVRQFQYGNQDVSGDPGKHNGLSRSWLSSSLTISPLEQLAFLGRVVNRQLPVSAHAYDMTDRITALGTLPNGWEVHGKTGAGAPRNADGSFANNRAYGWFVGWASRNGRTIVFARLVQNDRKEAVSPGLRTREAMMKELPALLDTLAPG</sequence>
<dbReference type="RefSeq" id="WP_378224292.1">
    <property type="nucleotide sequence ID" value="NZ_JBHRTK010000028.1"/>
</dbReference>
<evidence type="ECO:0000256" key="7">
    <source>
        <dbReference type="SAM" id="SignalP"/>
    </source>
</evidence>
<accession>A0ABV7KI16</accession>
<feature type="domain" description="Penicillin-binding protein transpeptidase" evidence="8">
    <location>
        <begin position="27"/>
        <end position="242"/>
    </location>
</feature>
<protein>
    <recommendedName>
        <fullName evidence="2 6">Beta-lactamase</fullName>
        <ecNumber evidence="2 6">3.5.2.6</ecNumber>
    </recommendedName>
</protein>
<gene>
    <name evidence="9" type="primary">blaOXA</name>
    <name evidence="9" type="ORF">ACFOHJ_20860</name>
</gene>
<dbReference type="EMBL" id="JBHRTK010000028">
    <property type="protein sequence ID" value="MFC3208676.1"/>
    <property type="molecule type" value="Genomic_DNA"/>
</dbReference>
<dbReference type="InterPro" id="IPR012338">
    <property type="entry name" value="Beta-lactam/transpept-like"/>
</dbReference>
<evidence type="ECO:0000313" key="9">
    <source>
        <dbReference type="EMBL" id="MFC3208676.1"/>
    </source>
</evidence>
<evidence type="ECO:0000256" key="5">
    <source>
        <dbReference type="ARBA" id="ARBA00023251"/>
    </source>
</evidence>
<dbReference type="SUPFAM" id="SSF56601">
    <property type="entry name" value="beta-lactamase/transpeptidase-like"/>
    <property type="match status" value="1"/>
</dbReference>
<dbReference type="PROSITE" id="PS00337">
    <property type="entry name" value="BETA_LACTAMASE_D"/>
    <property type="match status" value="1"/>
</dbReference>
<reference evidence="10" key="1">
    <citation type="journal article" date="2019" name="Int. J. Syst. Evol. Microbiol.">
        <title>The Global Catalogue of Microorganisms (GCM) 10K type strain sequencing project: providing services to taxonomists for standard genome sequencing and annotation.</title>
        <authorList>
            <consortium name="The Broad Institute Genomics Platform"/>
            <consortium name="The Broad Institute Genome Sequencing Center for Infectious Disease"/>
            <person name="Wu L."/>
            <person name="Ma J."/>
        </authorList>
    </citation>
    <scope>NUCLEOTIDE SEQUENCE [LARGE SCALE GENOMIC DNA]</scope>
    <source>
        <strain evidence="10">KCTC 52165</strain>
    </source>
</reference>
<organism evidence="9 10">
    <name type="scientific">Aquamicrobium soli</name>
    <dbReference type="NCBI Taxonomy" id="1811518"/>
    <lineage>
        <taxon>Bacteria</taxon>
        <taxon>Pseudomonadati</taxon>
        <taxon>Pseudomonadota</taxon>
        <taxon>Alphaproteobacteria</taxon>
        <taxon>Hyphomicrobiales</taxon>
        <taxon>Phyllobacteriaceae</taxon>
        <taxon>Aquamicrobium</taxon>
    </lineage>
</organism>
<proteinExistence type="inferred from homology"/>
<dbReference type="NCBIfam" id="NF000270">
    <property type="entry name" value="bla_class_D_alt"/>
    <property type="match status" value="1"/>
</dbReference>
<keyword evidence="4 6" id="KW-0378">Hydrolase</keyword>
<keyword evidence="10" id="KW-1185">Reference proteome</keyword>
<dbReference type="Pfam" id="PF00905">
    <property type="entry name" value="Transpeptidase"/>
    <property type="match status" value="1"/>
</dbReference>